<organism evidence="1 2">
    <name type="scientific">Synaphobranchus kaupii</name>
    <name type="common">Kaup's arrowtooth eel</name>
    <dbReference type="NCBI Taxonomy" id="118154"/>
    <lineage>
        <taxon>Eukaryota</taxon>
        <taxon>Metazoa</taxon>
        <taxon>Chordata</taxon>
        <taxon>Craniata</taxon>
        <taxon>Vertebrata</taxon>
        <taxon>Euteleostomi</taxon>
        <taxon>Actinopterygii</taxon>
        <taxon>Neopterygii</taxon>
        <taxon>Teleostei</taxon>
        <taxon>Anguilliformes</taxon>
        <taxon>Synaphobranchidae</taxon>
        <taxon>Synaphobranchus</taxon>
    </lineage>
</organism>
<sequence>MESTSSDDDLVLLLLSRKRKKRSIWLAPHLKKQRNNFREPIDPEQPLAVCLRFISTGDSFTTIAASFRLGASTVAQIVRETCNAIWENMKEKYMPCPKLGPVPYVVVADEAFPMKPYLLQPYPGSRLQEDLRCAEGDQHPDGGEPYEVDGGDSILAPIRNLRGNRASAEALRVRETFHQYFVSPAGQVSWQYDHVHHGFSM</sequence>
<protein>
    <recommendedName>
        <fullName evidence="3">DDE Tnp4 domain-containing protein</fullName>
    </recommendedName>
</protein>
<dbReference type="AlphaFoldDB" id="A0A9Q1IX75"/>
<accession>A0A9Q1IX75</accession>
<gene>
    <name evidence="1" type="ORF">SKAU_G00194450</name>
</gene>
<comment type="caution">
    <text evidence="1">The sequence shown here is derived from an EMBL/GenBank/DDBJ whole genome shotgun (WGS) entry which is preliminary data.</text>
</comment>
<evidence type="ECO:0008006" key="3">
    <source>
        <dbReference type="Google" id="ProtNLM"/>
    </source>
</evidence>
<dbReference type="OrthoDB" id="10061326at2759"/>
<keyword evidence="2" id="KW-1185">Reference proteome</keyword>
<proteinExistence type="predicted"/>
<reference evidence="1" key="1">
    <citation type="journal article" date="2023" name="Science">
        <title>Genome structures resolve the early diversification of teleost fishes.</title>
        <authorList>
            <person name="Parey E."/>
            <person name="Louis A."/>
            <person name="Montfort J."/>
            <person name="Bouchez O."/>
            <person name="Roques C."/>
            <person name="Iampietro C."/>
            <person name="Lluch J."/>
            <person name="Castinel A."/>
            <person name="Donnadieu C."/>
            <person name="Desvignes T."/>
            <person name="Floi Bucao C."/>
            <person name="Jouanno E."/>
            <person name="Wen M."/>
            <person name="Mejri S."/>
            <person name="Dirks R."/>
            <person name="Jansen H."/>
            <person name="Henkel C."/>
            <person name="Chen W.J."/>
            <person name="Zahm M."/>
            <person name="Cabau C."/>
            <person name="Klopp C."/>
            <person name="Thompson A.W."/>
            <person name="Robinson-Rechavi M."/>
            <person name="Braasch I."/>
            <person name="Lecointre G."/>
            <person name="Bobe J."/>
            <person name="Postlethwait J.H."/>
            <person name="Berthelot C."/>
            <person name="Roest Crollius H."/>
            <person name="Guiguen Y."/>
        </authorList>
    </citation>
    <scope>NUCLEOTIDE SEQUENCE</scope>
    <source>
        <strain evidence="1">WJC10195</strain>
    </source>
</reference>
<name>A0A9Q1IX75_SYNKA</name>
<dbReference type="Proteomes" id="UP001152622">
    <property type="component" value="Chromosome 6"/>
</dbReference>
<dbReference type="EMBL" id="JAINUF010000006">
    <property type="protein sequence ID" value="KAJ8356651.1"/>
    <property type="molecule type" value="Genomic_DNA"/>
</dbReference>
<evidence type="ECO:0000313" key="2">
    <source>
        <dbReference type="Proteomes" id="UP001152622"/>
    </source>
</evidence>
<evidence type="ECO:0000313" key="1">
    <source>
        <dbReference type="EMBL" id="KAJ8356651.1"/>
    </source>
</evidence>